<name>H0E1W6_9ACTN</name>
<evidence type="ECO:0000313" key="2">
    <source>
        <dbReference type="Proteomes" id="UP000005143"/>
    </source>
</evidence>
<dbReference type="EMBL" id="AGUD01000034">
    <property type="protein sequence ID" value="EHN12316.1"/>
    <property type="molecule type" value="Genomic_DNA"/>
</dbReference>
<sequence length="54" mass="5969">MAWRTPRLAIDGIELAAPTDGELRGIADPRDDAEEFVVDLRTGRHEGGFSFPDQ</sequence>
<keyword evidence="2" id="KW-1185">Reference proteome</keyword>
<dbReference type="AlphaFoldDB" id="H0E1W6"/>
<dbReference type="Proteomes" id="UP000005143">
    <property type="component" value="Unassembled WGS sequence"/>
</dbReference>
<reference evidence="1 2" key="1">
    <citation type="journal article" date="2013" name="Biodegradation">
        <title>Quantitative proteomic analysis of ibuprofen-degrading Patulibacter sp. strain I11.</title>
        <authorList>
            <person name="Almeida B."/>
            <person name="Kjeldal H."/>
            <person name="Lolas I."/>
            <person name="Knudsen A.D."/>
            <person name="Carvalho G."/>
            <person name="Nielsen K.L."/>
            <person name="Barreto Crespo M.T."/>
            <person name="Stensballe A."/>
            <person name="Nielsen J.L."/>
        </authorList>
    </citation>
    <scope>NUCLEOTIDE SEQUENCE [LARGE SCALE GENOMIC DNA]</scope>
    <source>
        <strain evidence="1 2">I11</strain>
    </source>
</reference>
<gene>
    <name evidence="1" type="ORF">PAI11_07780</name>
</gene>
<proteinExistence type="predicted"/>
<comment type="caution">
    <text evidence="1">The sequence shown here is derived from an EMBL/GenBank/DDBJ whole genome shotgun (WGS) entry which is preliminary data.</text>
</comment>
<organism evidence="1 2">
    <name type="scientific">Patulibacter medicamentivorans</name>
    <dbReference type="NCBI Taxonomy" id="1097667"/>
    <lineage>
        <taxon>Bacteria</taxon>
        <taxon>Bacillati</taxon>
        <taxon>Actinomycetota</taxon>
        <taxon>Thermoleophilia</taxon>
        <taxon>Solirubrobacterales</taxon>
        <taxon>Patulibacteraceae</taxon>
        <taxon>Patulibacter</taxon>
    </lineage>
</organism>
<evidence type="ECO:0000313" key="1">
    <source>
        <dbReference type="EMBL" id="EHN12316.1"/>
    </source>
</evidence>
<accession>H0E1W6</accession>
<protein>
    <submittedName>
        <fullName evidence="1">Uncharacterized protein</fullName>
    </submittedName>
</protein>